<dbReference type="InterPro" id="IPR025724">
    <property type="entry name" value="GAG-pre-integrase_dom"/>
</dbReference>
<feature type="region of interest" description="Disordered" evidence="1">
    <location>
        <begin position="482"/>
        <end position="567"/>
    </location>
</feature>
<dbReference type="InterPro" id="IPR001584">
    <property type="entry name" value="Integrase_cat-core"/>
</dbReference>
<dbReference type="PANTHER" id="PTHR42648">
    <property type="entry name" value="TRANSPOSASE, PUTATIVE-RELATED"/>
    <property type="match status" value="1"/>
</dbReference>
<evidence type="ECO:0000259" key="2">
    <source>
        <dbReference type="PROSITE" id="PS50994"/>
    </source>
</evidence>
<dbReference type="GO" id="GO:0015074">
    <property type="term" value="P:DNA integration"/>
    <property type="evidence" value="ECO:0007669"/>
    <property type="project" value="InterPro"/>
</dbReference>
<dbReference type="InterPro" id="IPR036875">
    <property type="entry name" value="Znf_CCHC_sf"/>
</dbReference>
<keyword evidence="4" id="KW-1185">Reference proteome</keyword>
<evidence type="ECO:0000313" key="3">
    <source>
        <dbReference type="EMBL" id="GAQ92818.1"/>
    </source>
</evidence>
<dbReference type="AlphaFoldDB" id="A0A1Y1IX22"/>
<dbReference type="STRING" id="105231.A0A1Y1IX22"/>
<organism evidence="3 4">
    <name type="scientific">Klebsormidium nitens</name>
    <name type="common">Green alga</name>
    <name type="synonym">Ulothrix nitens</name>
    <dbReference type="NCBI Taxonomy" id="105231"/>
    <lineage>
        <taxon>Eukaryota</taxon>
        <taxon>Viridiplantae</taxon>
        <taxon>Streptophyta</taxon>
        <taxon>Klebsormidiophyceae</taxon>
        <taxon>Klebsormidiales</taxon>
        <taxon>Klebsormidiaceae</taxon>
        <taxon>Klebsormidium</taxon>
    </lineage>
</organism>
<name>A0A1Y1IX22_KLENI</name>
<dbReference type="Gene3D" id="3.30.420.10">
    <property type="entry name" value="Ribonuclease H-like superfamily/Ribonuclease H"/>
    <property type="match status" value="1"/>
</dbReference>
<reference evidence="3 4" key="1">
    <citation type="journal article" date="2014" name="Nat. Commun.">
        <title>Klebsormidium flaccidum genome reveals primary factors for plant terrestrial adaptation.</title>
        <authorList>
            <person name="Hori K."/>
            <person name="Maruyama F."/>
            <person name="Fujisawa T."/>
            <person name="Togashi T."/>
            <person name="Yamamoto N."/>
            <person name="Seo M."/>
            <person name="Sato S."/>
            <person name="Yamada T."/>
            <person name="Mori H."/>
            <person name="Tajima N."/>
            <person name="Moriyama T."/>
            <person name="Ikeuchi M."/>
            <person name="Watanabe M."/>
            <person name="Wada H."/>
            <person name="Kobayashi K."/>
            <person name="Saito M."/>
            <person name="Masuda T."/>
            <person name="Sasaki-Sekimoto Y."/>
            <person name="Mashiguchi K."/>
            <person name="Awai K."/>
            <person name="Shimojima M."/>
            <person name="Masuda S."/>
            <person name="Iwai M."/>
            <person name="Nobusawa T."/>
            <person name="Narise T."/>
            <person name="Kondo S."/>
            <person name="Saito H."/>
            <person name="Sato R."/>
            <person name="Murakawa M."/>
            <person name="Ihara Y."/>
            <person name="Oshima-Yamada Y."/>
            <person name="Ohtaka K."/>
            <person name="Satoh M."/>
            <person name="Sonobe K."/>
            <person name="Ishii M."/>
            <person name="Ohtani R."/>
            <person name="Kanamori-Sato M."/>
            <person name="Honoki R."/>
            <person name="Miyazaki D."/>
            <person name="Mochizuki H."/>
            <person name="Umetsu J."/>
            <person name="Higashi K."/>
            <person name="Shibata D."/>
            <person name="Kamiya Y."/>
            <person name="Sato N."/>
            <person name="Nakamura Y."/>
            <person name="Tabata S."/>
            <person name="Ida S."/>
            <person name="Kurokawa K."/>
            <person name="Ohta H."/>
        </authorList>
    </citation>
    <scope>NUCLEOTIDE SEQUENCE [LARGE SCALE GENOMIC DNA]</scope>
    <source>
        <strain evidence="3 4">NIES-2285</strain>
    </source>
</reference>
<dbReference type="InterPro" id="IPR039537">
    <property type="entry name" value="Retrotran_Ty1/copia-like"/>
</dbReference>
<feature type="compositionally biased region" description="Acidic residues" evidence="1">
    <location>
        <begin position="536"/>
        <end position="548"/>
    </location>
</feature>
<dbReference type="PANTHER" id="PTHR42648:SF28">
    <property type="entry name" value="TRANSPOSON-ENCODED PROTEIN WITH RIBONUCLEASE H-LIKE AND RETROVIRUS ZINC FINGER-LIKE DOMAINS"/>
    <property type="match status" value="1"/>
</dbReference>
<dbReference type="SUPFAM" id="SSF57756">
    <property type="entry name" value="Retrovirus zinc finger-like domains"/>
    <property type="match status" value="1"/>
</dbReference>
<evidence type="ECO:0000313" key="4">
    <source>
        <dbReference type="Proteomes" id="UP000054558"/>
    </source>
</evidence>
<dbReference type="Pfam" id="PF00665">
    <property type="entry name" value="rve"/>
    <property type="match status" value="1"/>
</dbReference>
<proteinExistence type="predicted"/>
<dbReference type="Proteomes" id="UP000054558">
    <property type="component" value="Unassembled WGS sequence"/>
</dbReference>
<dbReference type="OMA" id="EDPHERC"/>
<protein>
    <submittedName>
        <fullName evidence="3">Ribonuclease H-like superfamily protein with integrase and retrovirus zinc finger-like domains</fullName>
    </submittedName>
</protein>
<dbReference type="SMART" id="SM00343">
    <property type="entry name" value="ZnF_C2HC"/>
    <property type="match status" value="2"/>
</dbReference>
<dbReference type="EMBL" id="DF238102">
    <property type="protein sequence ID" value="GAQ92818.1"/>
    <property type="molecule type" value="Genomic_DNA"/>
</dbReference>
<sequence length="567" mass="61261">MTYPLAVLAGLSSRFEGVVTVLTTTKKDPVKELLPTMQVFEQGHGLLGEQDSGASSSATAVAYVAKGGNFAGKGKGGPGKAFMVSHRCGKLGHFANECRSGAWEPEKPKTGKKCYTCRRSDQLKKDCPKKEEIGGRQGIAFVAEEGAENGRWIVDSGASQHMNGDKVSENLFSVKKATALGAEVVFRGKVCEVFMDGEVVFQAEENAEGISMGCQPKPTWEDTCLLVREAESPVLWHRRLGHAGYENLSKMVEGGSVRGVGVKAEAFRKKRTSLCAPCIIGKQTREPFHTESDSKASKEPLELVHMDVCGPMPVTSKGGRRYLATFLDDYSKLLVVQPLKRKSDVTAVTESVFARLELQSGKKVKGVETDRGGEYVNEGMTSLLGKRGTVHRTSAGHSPEQNGSAEWLNRTLEERAQDLPEDAGLGPELWAEATVTANYTRNRVPSSVHGKTPPTPARTNFRERDGRVLTSRDVIVDERGPSKIFELGPDPGKEEGRARGPSRVNPPTRMGVEATLTKEADTQPGVGATPTGEADTGSEDSVEGDGAQEEAARRYPARKRGAPGEWF</sequence>
<dbReference type="Gene3D" id="4.10.60.10">
    <property type="entry name" value="Zinc finger, CCHC-type"/>
    <property type="match status" value="1"/>
</dbReference>
<accession>A0A1Y1IX22</accession>
<dbReference type="SUPFAM" id="SSF53098">
    <property type="entry name" value="Ribonuclease H-like"/>
    <property type="match status" value="1"/>
</dbReference>
<evidence type="ECO:0000256" key="1">
    <source>
        <dbReference type="SAM" id="MobiDB-lite"/>
    </source>
</evidence>
<dbReference type="GO" id="GO:0008270">
    <property type="term" value="F:zinc ion binding"/>
    <property type="evidence" value="ECO:0007669"/>
    <property type="project" value="InterPro"/>
</dbReference>
<dbReference type="OrthoDB" id="2014938at2759"/>
<gene>
    <name evidence="3" type="ORF">KFL_011530030</name>
</gene>
<dbReference type="Pfam" id="PF13976">
    <property type="entry name" value="gag_pre-integrs"/>
    <property type="match status" value="1"/>
</dbReference>
<dbReference type="InterPro" id="IPR001878">
    <property type="entry name" value="Znf_CCHC"/>
</dbReference>
<dbReference type="InterPro" id="IPR036397">
    <property type="entry name" value="RNaseH_sf"/>
</dbReference>
<feature type="domain" description="Integrase catalytic" evidence="2">
    <location>
        <begin position="296"/>
        <end position="464"/>
    </location>
</feature>
<dbReference type="GO" id="GO:0003676">
    <property type="term" value="F:nucleic acid binding"/>
    <property type="evidence" value="ECO:0007669"/>
    <property type="project" value="InterPro"/>
</dbReference>
<dbReference type="PROSITE" id="PS50994">
    <property type="entry name" value="INTEGRASE"/>
    <property type="match status" value="1"/>
</dbReference>
<dbReference type="InterPro" id="IPR012337">
    <property type="entry name" value="RNaseH-like_sf"/>
</dbReference>